<proteinExistence type="predicted"/>
<protein>
    <submittedName>
        <fullName evidence="2">Uncharacterized protein</fullName>
    </submittedName>
</protein>
<keyword evidence="3" id="KW-1185">Reference proteome</keyword>
<feature type="compositionally biased region" description="Acidic residues" evidence="1">
    <location>
        <begin position="86"/>
        <end position="101"/>
    </location>
</feature>
<evidence type="ECO:0000256" key="1">
    <source>
        <dbReference type="SAM" id="MobiDB-lite"/>
    </source>
</evidence>
<comment type="caution">
    <text evidence="2">The sequence shown here is derived from an EMBL/GenBank/DDBJ whole genome shotgun (WGS) entry which is preliminary data.</text>
</comment>
<dbReference type="AlphaFoldDB" id="A0A8J6XRG4"/>
<organism evidence="2 3">
    <name type="scientific">Iningainema tapete BLCC-T55</name>
    <dbReference type="NCBI Taxonomy" id="2748662"/>
    <lineage>
        <taxon>Bacteria</taxon>
        <taxon>Bacillati</taxon>
        <taxon>Cyanobacteriota</taxon>
        <taxon>Cyanophyceae</taxon>
        <taxon>Nostocales</taxon>
        <taxon>Scytonemataceae</taxon>
        <taxon>Iningainema tapete</taxon>
    </lineage>
</organism>
<dbReference type="Proteomes" id="UP000629098">
    <property type="component" value="Unassembled WGS sequence"/>
</dbReference>
<dbReference type="EMBL" id="JACXAE010000118">
    <property type="protein sequence ID" value="MBD2777866.1"/>
    <property type="molecule type" value="Genomic_DNA"/>
</dbReference>
<name>A0A8J6XRG4_9CYAN</name>
<gene>
    <name evidence="2" type="ORF">ICL16_38950</name>
</gene>
<accession>A0A8J6XRG4</accession>
<reference evidence="2" key="1">
    <citation type="submission" date="2020-09" db="EMBL/GenBank/DDBJ databases">
        <title>Iningainema tapete sp. nov. (Scytonemataceae, Cyanobacteria) from greenhouses in central Florida (USA) produces two types of nodularin with biosynthetic potential for microcystin-LR and anabaenopeptins.</title>
        <authorList>
            <person name="Berthold D.E."/>
            <person name="Lefler F.W."/>
            <person name="Huang I.-S."/>
            <person name="Abdulla H."/>
            <person name="Zimba P.V."/>
            <person name="Laughinghouse H.D. IV."/>
        </authorList>
    </citation>
    <scope>NUCLEOTIDE SEQUENCE</scope>
    <source>
        <strain evidence="2">BLCCT55</strain>
    </source>
</reference>
<evidence type="ECO:0000313" key="2">
    <source>
        <dbReference type="EMBL" id="MBD2777866.1"/>
    </source>
</evidence>
<dbReference type="RefSeq" id="WP_190836920.1">
    <property type="nucleotide sequence ID" value="NZ_CAWPPI010000118.1"/>
</dbReference>
<evidence type="ECO:0000313" key="3">
    <source>
        <dbReference type="Proteomes" id="UP000629098"/>
    </source>
</evidence>
<feature type="region of interest" description="Disordered" evidence="1">
    <location>
        <begin position="73"/>
        <end position="112"/>
    </location>
</feature>
<sequence>MTDNLSKFTGDSMDKSEFQTLEDLMQRYSIKKPAVSARLKLLNIKPSNGGAPALYNKEQVADMDGLHQHILRTGKKDGYRKPTPSEPDEPVTDTVSDENLTEEQTPPEELPSLETASQYVEQESIMHLPEESVEINKKEEILSEIGKKLEIPPLETILQQYTDEELKVIIAQAEHFGLIKNLAIHKLADYFAYTGNFSNPEIIEMVRQSRKQSQQEWEAAHKSANPKALAQILFARAKQKAVGQKPTEA</sequence>